<protein>
    <recommendedName>
        <fullName evidence="1">HNH nuclease domain-containing protein</fullName>
    </recommendedName>
</protein>
<dbReference type="EMBL" id="SRHE01000668">
    <property type="protein sequence ID" value="TWW08439.1"/>
    <property type="molecule type" value="Genomic_DNA"/>
</dbReference>
<accession>A0A5C6M2W9</accession>
<dbReference type="Pfam" id="PF13391">
    <property type="entry name" value="HNH_2"/>
    <property type="match status" value="1"/>
</dbReference>
<dbReference type="InterPro" id="IPR003615">
    <property type="entry name" value="HNH_nuc"/>
</dbReference>
<gene>
    <name evidence="2" type="ORF">E3A20_24310</name>
</gene>
<proteinExistence type="predicted"/>
<reference evidence="2 3" key="2">
    <citation type="submission" date="2019-08" db="EMBL/GenBank/DDBJ databases">
        <authorList>
            <person name="Henke P."/>
        </authorList>
    </citation>
    <scope>NUCLEOTIDE SEQUENCE [LARGE SCALE GENOMIC DNA]</scope>
    <source>
        <strain evidence="2">Phe10_nw2017</strain>
    </source>
</reference>
<reference evidence="2 3" key="1">
    <citation type="submission" date="2019-08" db="EMBL/GenBank/DDBJ databases">
        <title>100 year-old enigma solved: identification of Planctomyces bekefii, the type genus and species of the phylum Planctomycetes.</title>
        <authorList>
            <person name="Svetlana D.N."/>
            <person name="Overmann J."/>
        </authorList>
    </citation>
    <scope>NUCLEOTIDE SEQUENCE [LARGE SCALE GENOMIC DNA]</scope>
    <source>
        <strain evidence="2">Phe10_nw2017</strain>
    </source>
</reference>
<evidence type="ECO:0000313" key="2">
    <source>
        <dbReference type="EMBL" id="TWW08439.1"/>
    </source>
</evidence>
<feature type="domain" description="HNH nuclease" evidence="1">
    <location>
        <begin position="217"/>
        <end position="266"/>
    </location>
</feature>
<organism evidence="2 3">
    <name type="scientific">Planctomyces bekefii</name>
    <dbReference type="NCBI Taxonomy" id="1653850"/>
    <lineage>
        <taxon>Bacteria</taxon>
        <taxon>Pseudomonadati</taxon>
        <taxon>Planctomycetota</taxon>
        <taxon>Planctomycetia</taxon>
        <taxon>Planctomycetales</taxon>
        <taxon>Planctomycetaceae</taxon>
        <taxon>Planctomyces</taxon>
    </lineage>
</organism>
<evidence type="ECO:0000259" key="1">
    <source>
        <dbReference type="Pfam" id="PF13391"/>
    </source>
</evidence>
<sequence length="319" mass="36768">MRNVWKIAPGLNASTWKECRARKCISINWLNDFDLSDFSHELVIQTLIELREGKKGSAETIRSFIHEVQPRDIVVANRGLSGVVGIGIVRSRYLPPSHKKNPNRRQQFSRHVRLVEWVIDVEIPLDKKLFNQPTLQRLKLQQIEQIKAEYSAKHPELRASLTRLFPCGLDADQADDGVDDFIPPDEDTRQTVERQVKARRGQKRFRDAQLRRFSGKCVVTGCCVVDLLEAAHLSPYRGEGHNHEANGLLLRADIHTLLDLNLMAINPADMRLLISVKLQEDETYRKYNRKELMCPAKTNISRESLIDRFEAFISAERER</sequence>
<evidence type="ECO:0000313" key="3">
    <source>
        <dbReference type="Proteomes" id="UP000321083"/>
    </source>
</evidence>
<dbReference type="AlphaFoldDB" id="A0A5C6M2W9"/>
<keyword evidence="3" id="KW-1185">Reference proteome</keyword>
<comment type="caution">
    <text evidence="2">The sequence shown here is derived from an EMBL/GenBank/DDBJ whole genome shotgun (WGS) entry which is preliminary data.</text>
</comment>
<name>A0A5C6M2W9_9PLAN</name>
<dbReference type="Proteomes" id="UP000321083">
    <property type="component" value="Unassembled WGS sequence"/>
</dbReference>